<keyword evidence="3" id="KW-1185">Reference proteome</keyword>
<feature type="domain" description="SPIN90/Ldb17 leucine-rich" evidence="1">
    <location>
        <begin position="17"/>
        <end position="136"/>
    </location>
</feature>
<feature type="non-terminal residue" evidence="2">
    <location>
        <position position="343"/>
    </location>
</feature>
<dbReference type="InterPro" id="IPR018556">
    <property type="entry name" value="SPIN90/Ldb17_LRD"/>
</dbReference>
<proteinExistence type="predicted"/>
<dbReference type="InterPro" id="IPR030125">
    <property type="entry name" value="SPIN90/Ldb17"/>
</dbReference>
<evidence type="ECO:0000313" key="3">
    <source>
        <dbReference type="Proteomes" id="UP000759131"/>
    </source>
</evidence>
<dbReference type="Proteomes" id="UP000759131">
    <property type="component" value="Unassembled WGS sequence"/>
</dbReference>
<dbReference type="Pfam" id="PF09431">
    <property type="entry name" value="SPIN90_LRD"/>
    <property type="match status" value="1"/>
</dbReference>
<dbReference type="EMBL" id="CAJPIZ010000637">
    <property type="protein sequence ID" value="CAG2101941.1"/>
    <property type="molecule type" value="Genomic_DNA"/>
</dbReference>
<name>A0A7R9KG32_9ACAR</name>
<protein>
    <recommendedName>
        <fullName evidence="1">SPIN90/Ldb17 leucine-rich domain-containing protein</fullName>
    </recommendedName>
</protein>
<dbReference type="GO" id="GO:0071933">
    <property type="term" value="F:Arp2/3 complex binding"/>
    <property type="evidence" value="ECO:0007669"/>
    <property type="project" value="TreeGrafter"/>
</dbReference>
<sequence>EGIDSAGNRIESQISAENSIAPLLAFNLHFDDSADNLILKALSKRRNASQLTENLISYLNWEEDITHVCSGSRQQADRQSSEAKPNSALKLLIEMFGNAITSKLFYYNDVRVIIDIIIRQLNNLPIGDKKRRVQSLSAASFDDRRSSEETEDTIRERVESMVTFDRKNSQMDYNERSDSPESEMKLFMGLCLPKTLFLIFEVESETHKKTNVSVKYETMKTPMNETLNIPPQVLNRREILRFVTNLGGAVHAKQAEQGLLNLKQKCSQAFEDICLYSEVSLQLSTYNFRMSARRFLQELFLDVHFDQIYTEADAIVRGLATQISDAGVNGVNKVTNTSKSGDN</sequence>
<dbReference type="GO" id="GO:0006897">
    <property type="term" value="P:endocytosis"/>
    <property type="evidence" value="ECO:0007669"/>
    <property type="project" value="TreeGrafter"/>
</dbReference>
<evidence type="ECO:0000313" key="2">
    <source>
        <dbReference type="EMBL" id="CAD7621511.1"/>
    </source>
</evidence>
<organism evidence="2">
    <name type="scientific">Medioppia subpectinata</name>
    <dbReference type="NCBI Taxonomy" id="1979941"/>
    <lineage>
        <taxon>Eukaryota</taxon>
        <taxon>Metazoa</taxon>
        <taxon>Ecdysozoa</taxon>
        <taxon>Arthropoda</taxon>
        <taxon>Chelicerata</taxon>
        <taxon>Arachnida</taxon>
        <taxon>Acari</taxon>
        <taxon>Acariformes</taxon>
        <taxon>Sarcoptiformes</taxon>
        <taxon>Oribatida</taxon>
        <taxon>Brachypylina</taxon>
        <taxon>Oppioidea</taxon>
        <taxon>Oppiidae</taxon>
        <taxon>Medioppia</taxon>
    </lineage>
</organism>
<accession>A0A7R9KG32</accession>
<dbReference type="PANTHER" id="PTHR13357:SF1">
    <property type="entry name" value="NCK-INTERACTING PROTEIN WITH SH3 DOMAIN"/>
    <property type="match status" value="1"/>
</dbReference>
<dbReference type="PANTHER" id="PTHR13357">
    <property type="entry name" value="SH3 ADAPTER PROTEIN SPIN90 NCK INTERACTING PROTEIN WITH SH3 DOMAIN"/>
    <property type="match status" value="1"/>
</dbReference>
<dbReference type="AlphaFoldDB" id="A0A7R9KG32"/>
<gene>
    <name evidence="2" type="ORF">OSB1V03_LOCUS1982</name>
</gene>
<reference evidence="2" key="1">
    <citation type="submission" date="2020-11" db="EMBL/GenBank/DDBJ databases">
        <authorList>
            <person name="Tran Van P."/>
        </authorList>
    </citation>
    <scope>NUCLEOTIDE SEQUENCE</scope>
</reference>
<dbReference type="EMBL" id="OC855212">
    <property type="protein sequence ID" value="CAD7621511.1"/>
    <property type="molecule type" value="Genomic_DNA"/>
</dbReference>
<dbReference type="OrthoDB" id="271111at2759"/>
<evidence type="ECO:0000259" key="1">
    <source>
        <dbReference type="Pfam" id="PF09431"/>
    </source>
</evidence>